<gene>
    <name evidence="16" type="ORF">SAMN02745168_0464</name>
</gene>
<dbReference type="InterPro" id="IPR010923">
    <property type="entry name" value="T(6)A37_SUA5"/>
</dbReference>
<keyword evidence="8 13" id="KW-0548">Nucleotidyltransferase</keyword>
<keyword evidence="5 13" id="KW-0963">Cytoplasm</keyword>
<reference evidence="16 17" key="1">
    <citation type="submission" date="2017-04" db="EMBL/GenBank/DDBJ databases">
        <authorList>
            <person name="Afonso C.L."/>
            <person name="Miller P.J."/>
            <person name="Scott M.A."/>
            <person name="Spackman E."/>
            <person name="Goraichik I."/>
            <person name="Dimitrov K.M."/>
            <person name="Suarez D.L."/>
            <person name="Swayne D.E."/>
        </authorList>
    </citation>
    <scope>NUCLEOTIDE SEQUENCE [LARGE SCALE GENOMIC DNA]</scope>
    <source>
        <strain evidence="16 17">DSM 12816</strain>
    </source>
</reference>
<feature type="binding site" evidence="14">
    <location>
        <position position="64"/>
    </location>
    <ligand>
        <name>ATP</name>
        <dbReference type="ChEBI" id="CHEBI:30616"/>
    </ligand>
</feature>
<evidence type="ECO:0000256" key="8">
    <source>
        <dbReference type="ARBA" id="ARBA00022695"/>
    </source>
</evidence>
<organism evidence="16 17">
    <name type="scientific">Papillibacter cinnamivorans DSM 12816</name>
    <dbReference type="NCBI Taxonomy" id="1122930"/>
    <lineage>
        <taxon>Bacteria</taxon>
        <taxon>Bacillati</taxon>
        <taxon>Bacillota</taxon>
        <taxon>Clostridia</taxon>
        <taxon>Eubacteriales</taxon>
        <taxon>Oscillospiraceae</taxon>
        <taxon>Papillibacter</taxon>
    </lineage>
</organism>
<dbReference type="EC" id="2.7.7.87" evidence="3 13"/>
<dbReference type="Pfam" id="PF01300">
    <property type="entry name" value="Sua5_yciO_yrdC"/>
    <property type="match status" value="1"/>
</dbReference>
<evidence type="ECO:0000313" key="16">
    <source>
        <dbReference type="EMBL" id="SMC36233.1"/>
    </source>
</evidence>
<proteinExistence type="inferred from homology"/>
<keyword evidence="9 13" id="KW-0547">Nucleotide-binding</keyword>
<dbReference type="SUPFAM" id="SSF55821">
    <property type="entry name" value="YrdC/RibB"/>
    <property type="match status" value="1"/>
</dbReference>
<dbReference type="InterPro" id="IPR005145">
    <property type="entry name" value="Sua5_C"/>
</dbReference>
<dbReference type="GO" id="GO:0003725">
    <property type="term" value="F:double-stranded RNA binding"/>
    <property type="evidence" value="ECO:0007669"/>
    <property type="project" value="UniProtKB-UniRule"/>
</dbReference>
<dbReference type="GO" id="GO:0005524">
    <property type="term" value="F:ATP binding"/>
    <property type="evidence" value="ECO:0007669"/>
    <property type="project" value="UniProtKB-UniRule"/>
</dbReference>
<keyword evidence="17" id="KW-1185">Reference proteome</keyword>
<dbReference type="Gene3D" id="3.40.50.11030">
    <property type="entry name" value="Threonylcarbamoyl-AMP synthase, C-terminal domain"/>
    <property type="match status" value="1"/>
</dbReference>
<evidence type="ECO:0000313" key="17">
    <source>
        <dbReference type="Proteomes" id="UP000192790"/>
    </source>
</evidence>
<dbReference type="GO" id="GO:0061710">
    <property type="term" value="F:L-threonylcarbamoyladenylate synthase"/>
    <property type="evidence" value="ECO:0007669"/>
    <property type="project" value="UniProtKB-EC"/>
</dbReference>
<comment type="catalytic activity">
    <reaction evidence="12 13">
        <text>L-threonine + hydrogencarbonate + ATP = L-threonylcarbamoyladenylate + diphosphate + H2O</text>
        <dbReference type="Rhea" id="RHEA:36407"/>
        <dbReference type="ChEBI" id="CHEBI:15377"/>
        <dbReference type="ChEBI" id="CHEBI:17544"/>
        <dbReference type="ChEBI" id="CHEBI:30616"/>
        <dbReference type="ChEBI" id="CHEBI:33019"/>
        <dbReference type="ChEBI" id="CHEBI:57926"/>
        <dbReference type="ChEBI" id="CHEBI:73682"/>
        <dbReference type="EC" id="2.7.7.87"/>
    </reaction>
</comment>
<sequence length="344" mass="36738">MNTQIFKISDPERERDKVEAAAKLLREGKLVAIPTETVYGLGANALDPRAVSRIFVAKGRPQDNPLIVHIPDVSSLEAYCLEIPDSAYRLAELFWPGPLTMVLKRKALIPDIVTAGLPTVGMRCPRHPVTSAILRAAGVPVAAPSANLSGRPSPTAASHVLDDLDGKIDAVVDGGPCAVGVESTIVDLTVSPPRLLRPGGIVPEQLRQVLGGLVIDRAVLGPLKDGEVARAPGMKYKHYAPSASVVMVRGEASKAAAYINSRPAAGAAVLCYEEEASMYPGFSVLPYGKKTEPDALARNLFGLLRTLDKLRIETAYARYPEGEGLELAVQNRLNRAAGFRLVEV</sequence>
<dbReference type="EMBL" id="FWXW01000001">
    <property type="protein sequence ID" value="SMC36233.1"/>
    <property type="molecule type" value="Genomic_DNA"/>
</dbReference>
<evidence type="ECO:0000256" key="12">
    <source>
        <dbReference type="ARBA" id="ARBA00048366"/>
    </source>
</evidence>
<feature type="binding site" evidence="14">
    <location>
        <position position="69"/>
    </location>
    <ligand>
        <name>L-threonine</name>
        <dbReference type="ChEBI" id="CHEBI:57926"/>
    </ligand>
</feature>
<dbReference type="Gene3D" id="3.90.870.10">
    <property type="entry name" value="DHBP synthase"/>
    <property type="match status" value="1"/>
</dbReference>
<feature type="domain" description="YrdC-like" evidence="15">
    <location>
        <begin position="15"/>
        <end position="201"/>
    </location>
</feature>
<feature type="binding site" evidence="14">
    <location>
        <position position="143"/>
    </location>
    <ligand>
        <name>L-threonine</name>
        <dbReference type="ChEBI" id="CHEBI:57926"/>
    </ligand>
</feature>
<feature type="binding site" evidence="14">
    <location>
        <position position="197"/>
    </location>
    <ligand>
        <name>ATP</name>
        <dbReference type="ChEBI" id="CHEBI:30616"/>
    </ligand>
</feature>
<comment type="function">
    <text evidence="13">Required for the formation of a threonylcarbamoyl group on adenosine at position 37 (t(6)A37) in tRNAs that read codons beginning with adenine.</text>
</comment>
<feature type="binding site" evidence="14">
    <location>
        <position position="183"/>
    </location>
    <ligand>
        <name>L-threonine</name>
        <dbReference type="ChEBI" id="CHEBI:57926"/>
    </ligand>
</feature>
<dbReference type="GO" id="GO:0000049">
    <property type="term" value="F:tRNA binding"/>
    <property type="evidence" value="ECO:0007669"/>
    <property type="project" value="TreeGrafter"/>
</dbReference>
<dbReference type="RefSeq" id="WP_084233106.1">
    <property type="nucleotide sequence ID" value="NZ_FWXW01000001.1"/>
</dbReference>
<dbReference type="PIRSF" id="PIRSF004930">
    <property type="entry name" value="Tln_factor_SUA5"/>
    <property type="match status" value="1"/>
</dbReference>
<evidence type="ECO:0000256" key="6">
    <source>
        <dbReference type="ARBA" id="ARBA00022679"/>
    </source>
</evidence>
<evidence type="ECO:0000256" key="1">
    <source>
        <dbReference type="ARBA" id="ARBA00004496"/>
    </source>
</evidence>
<dbReference type="Pfam" id="PF03481">
    <property type="entry name" value="Sua5_C"/>
    <property type="match status" value="1"/>
</dbReference>
<evidence type="ECO:0000256" key="10">
    <source>
        <dbReference type="ARBA" id="ARBA00022840"/>
    </source>
</evidence>
<name>A0A1W1YJB6_9FIRM</name>
<dbReference type="GO" id="GO:0006450">
    <property type="term" value="P:regulation of translational fidelity"/>
    <property type="evidence" value="ECO:0007669"/>
    <property type="project" value="TreeGrafter"/>
</dbReference>
<evidence type="ECO:0000256" key="4">
    <source>
        <dbReference type="ARBA" id="ARBA00015492"/>
    </source>
</evidence>
<dbReference type="PANTHER" id="PTHR17490:SF16">
    <property type="entry name" value="THREONYLCARBAMOYL-AMP SYNTHASE"/>
    <property type="match status" value="1"/>
</dbReference>
<dbReference type="NCBIfam" id="TIGR00057">
    <property type="entry name" value="L-threonylcarbamoyladenylate synthase"/>
    <property type="match status" value="1"/>
</dbReference>
<dbReference type="PROSITE" id="PS51163">
    <property type="entry name" value="YRDC"/>
    <property type="match status" value="1"/>
</dbReference>
<feature type="binding site" evidence="14">
    <location>
        <position position="239"/>
    </location>
    <ligand>
        <name>ATP</name>
        <dbReference type="ChEBI" id="CHEBI:30616"/>
    </ligand>
</feature>
<keyword evidence="7 13" id="KW-0819">tRNA processing</keyword>
<comment type="similarity">
    <text evidence="2 13">Belongs to the SUA5 family.</text>
</comment>
<keyword evidence="10 13" id="KW-0067">ATP-binding</keyword>
<evidence type="ECO:0000256" key="9">
    <source>
        <dbReference type="ARBA" id="ARBA00022741"/>
    </source>
</evidence>
<comment type="subcellular location">
    <subcellularLocation>
        <location evidence="1 13">Cytoplasm</location>
    </subcellularLocation>
</comment>
<evidence type="ECO:0000259" key="15">
    <source>
        <dbReference type="PROSITE" id="PS51163"/>
    </source>
</evidence>
<evidence type="ECO:0000256" key="14">
    <source>
        <dbReference type="PIRSR" id="PIRSR004930-1"/>
    </source>
</evidence>
<dbReference type="OrthoDB" id="9814580at2"/>
<evidence type="ECO:0000256" key="5">
    <source>
        <dbReference type="ARBA" id="ARBA00022490"/>
    </source>
</evidence>
<evidence type="ECO:0000256" key="13">
    <source>
        <dbReference type="PIRNR" id="PIRNR004930"/>
    </source>
</evidence>
<dbReference type="InterPro" id="IPR006070">
    <property type="entry name" value="Sua5-like_dom"/>
</dbReference>
<dbReference type="STRING" id="1122930.SAMN02745168_0464"/>
<protein>
    <recommendedName>
        <fullName evidence="4 13">Threonylcarbamoyl-AMP synthase</fullName>
        <shortName evidence="13">TC-AMP synthase</shortName>
        <ecNumber evidence="3 13">2.7.7.87</ecNumber>
    </recommendedName>
    <alternativeName>
        <fullName evidence="11 13">L-threonylcarbamoyladenylate synthase</fullName>
    </alternativeName>
</protein>
<dbReference type="GO" id="GO:0008033">
    <property type="term" value="P:tRNA processing"/>
    <property type="evidence" value="ECO:0007669"/>
    <property type="project" value="UniProtKB-KW"/>
</dbReference>
<evidence type="ECO:0000256" key="2">
    <source>
        <dbReference type="ARBA" id="ARBA00007663"/>
    </source>
</evidence>
<feature type="binding site" evidence="14">
    <location>
        <position position="145"/>
    </location>
    <ligand>
        <name>ATP</name>
        <dbReference type="ChEBI" id="CHEBI:30616"/>
    </ligand>
</feature>
<accession>A0A1W1YJB6</accession>
<dbReference type="AlphaFoldDB" id="A0A1W1YJB6"/>
<dbReference type="InterPro" id="IPR050156">
    <property type="entry name" value="TC-AMP_synthase_SUA5"/>
</dbReference>
<dbReference type="GO" id="GO:0005737">
    <property type="term" value="C:cytoplasm"/>
    <property type="evidence" value="ECO:0007669"/>
    <property type="project" value="UniProtKB-SubCell"/>
</dbReference>
<evidence type="ECO:0000256" key="7">
    <source>
        <dbReference type="ARBA" id="ARBA00022694"/>
    </source>
</evidence>
<keyword evidence="6 13" id="KW-0808">Transferase</keyword>
<feature type="binding site" evidence="14">
    <location>
        <position position="119"/>
    </location>
    <ligand>
        <name>ATP</name>
        <dbReference type="ChEBI" id="CHEBI:30616"/>
    </ligand>
</feature>
<evidence type="ECO:0000256" key="3">
    <source>
        <dbReference type="ARBA" id="ARBA00012584"/>
    </source>
</evidence>
<dbReference type="PANTHER" id="PTHR17490">
    <property type="entry name" value="SUA5"/>
    <property type="match status" value="1"/>
</dbReference>
<feature type="binding site" evidence="14">
    <location>
        <position position="123"/>
    </location>
    <ligand>
        <name>L-threonine</name>
        <dbReference type="ChEBI" id="CHEBI:57926"/>
    </ligand>
</feature>
<feature type="binding site" evidence="14">
    <location>
        <position position="60"/>
    </location>
    <ligand>
        <name>ATP</name>
        <dbReference type="ChEBI" id="CHEBI:30616"/>
    </ligand>
</feature>
<dbReference type="InterPro" id="IPR017945">
    <property type="entry name" value="DHBP_synth_RibB-like_a/b_dom"/>
</dbReference>
<feature type="binding site" evidence="14">
    <location>
        <position position="37"/>
    </location>
    <ligand>
        <name>L-threonine</name>
        <dbReference type="ChEBI" id="CHEBI:57926"/>
    </ligand>
</feature>
<dbReference type="FunFam" id="3.90.870.10:FF:000009">
    <property type="entry name" value="Threonylcarbamoyl-AMP synthase, putative"/>
    <property type="match status" value="1"/>
</dbReference>
<feature type="binding site" evidence="14">
    <location>
        <position position="153"/>
    </location>
    <ligand>
        <name>ATP</name>
        <dbReference type="ChEBI" id="CHEBI:30616"/>
    </ligand>
</feature>
<dbReference type="InterPro" id="IPR038385">
    <property type="entry name" value="Sua5/YwlC_C"/>
</dbReference>
<dbReference type="Proteomes" id="UP000192790">
    <property type="component" value="Unassembled WGS sequence"/>
</dbReference>
<evidence type="ECO:0000256" key="11">
    <source>
        <dbReference type="ARBA" id="ARBA00029774"/>
    </source>
</evidence>